<dbReference type="PANTHER" id="PTHR13943:SF31">
    <property type="entry name" value="PHOSPHOLIPASE A AND ACYLTRANSFERASE 3"/>
    <property type="match status" value="1"/>
</dbReference>
<evidence type="ECO:0000313" key="7">
    <source>
        <dbReference type="EMBL" id="KAJ3587835.1"/>
    </source>
</evidence>
<feature type="transmembrane region" description="Helical" evidence="5">
    <location>
        <begin position="117"/>
        <end position="137"/>
    </location>
</feature>
<keyword evidence="5" id="KW-0812">Transmembrane</keyword>
<dbReference type="OrthoDB" id="421951at2759"/>
<dbReference type="AlphaFoldDB" id="A0A9Q0DFU4"/>
<evidence type="ECO:0000256" key="3">
    <source>
        <dbReference type="ARBA" id="ARBA00022801"/>
    </source>
</evidence>
<evidence type="ECO:0000256" key="1">
    <source>
        <dbReference type="ARBA" id="ARBA00007824"/>
    </source>
</evidence>
<dbReference type="EMBL" id="JANIIK010000116">
    <property type="protein sequence ID" value="KAJ3587835.1"/>
    <property type="molecule type" value="Genomic_DNA"/>
</dbReference>
<dbReference type="InterPro" id="IPR051496">
    <property type="entry name" value="H-rev107_PLA/AT"/>
</dbReference>
<keyword evidence="8" id="KW-1185">Reference proteome</keyword>
<keyword evidence="2" id="KW-0808">Transferase</keyword>
<dbReference type="GO" id="GO:0005737">
    <property type="term" value="C:cytoplasm"/>
    <property type="evidence" value="ECO:0007669"/>
    <property type="project" value="TreeGrafter"/>
</dbReference>
<accession>A0A9Q0DFU4</accession>
<feature type="domain" description="LRAT" evidence="6">
    <location>
        <begin position="8"/>
        <end position="112"/>
    </location>
</feature>
<evidence type="ECO:0000256" key="4">
    <source>
        <dbReference type="ARBA" id="ARBA00023098"/>
    </source>
</evidence>
<dbReference type="InterPro" id="IPR007053">
    <property type="entry name" value="LRAT_dom"/>
</dbReference>
<evidence type="ECO:0000313" key="8">
    <source>
        <dbReference type="Proteomes" id="UP001148018"/>
    </source>
</evidence>
<keyword evidence="3" id="KW-0378">Hydrolase</keyword>
<keyword evidence="4" id="KW-0443">Lipid metabolism</keyword>
<dbReference type="Gene3D" id="3.90.1720.10">
    <property type="entry name" value="endopeptidase domain like (from Nostoc punctiforme)"/>
    <property type="match status" value="1"/>
</dbReference>
<dbReference type="Proteomes" id="UP001148018">
    <property type="component" value="Unassembled WGS sequence"/>
</dbReference>
<evidence type="ECO:0000256" key="5">
    <source>
        <dbReference type="SAM" id="Phobius"/>
    </source>
</evidence>
<keyword evidence="5" id="KW-0472">Membrane</keyword>
<keyword evidence="5" id="KW-1133">Transmembrane helix</keyword>
<reference evidence="7" key="1">
    <citation type="submission" date="2022-07" db="EMBL/GenBank/DDBJ databases">
        <title>Chromosome-level genome of Muraenolepis orangiensis.</title>
        <authorList>
            <person name="Kim J."/>
        </authorList>
    </citation>
    <scope>NUCLEOTIDE SEQUENCE</scope>
    <source>
        <strain evidence="7">KU_S4_2022</strain>
        <tissue evidence="7">Muscle</tissue>
    </source>
</reference>
<dbReference type="GO" id="GO:0008970">
    <property type="term" value="F:phospholipase A1 activity"/>
    <property type="evidence" value="ECO:0007669"/>
    <property type="project" value="TreeGrafter"/>
</dbReference>
<proteinExistence type="inferred from homology"/>
<evidence type="ECO:0000259" key="6">
    <source>
        <dbReference type="PROSITE" id="PS51934"/>
    </source>
</evidence>
<dbReference type="GO" id="GO:0004623">
    <property type="term" value="F:phospholipase A2 activity"/>
    <property type="evidence" value="ECO:0007669"/>
    <property type="project" value="TreeGrafter"/>
</dbReference>
<organism evidence="7 8">
    <name type="scientific">Muraenolepis orangiensis</name>
    <name type="common">Patagonian moray cod</name>
    <dbReference type="NCBI Taxonomy" id="630683"/>
    <lineage>
        <taxon>Eukaryota</taxon>
        <taxon>Metazoa</taxon>
        <taxon>Chordata</taxon>
        <taxon>Craniata</taxon>
        <taxon>Vertebrata</taxon>
        <taxon>Euteleostomi</taxon>
        <taxon>Actinopterygii</taxon>
        <taxon>Neopterygii</taxon>
        <taxon>Teleostei</taxon>
        <taxon>Neoteleostei</taxon>
        <taxon>Acanthomorphata</taxon>
        <taxon>Zeiogadaria</taxon>
        <taxon>Gadariae</taxon>
        <taxon>Gadiformes</taxon>
        <taxon>Muraenolepidoidei</taxon>
        <taxon>Muraenolepididae</taxon>
        <taxon>Muraenolepis</taxon>
    </lineage>
</organism>
<comment type="similarity">
    <text evidence="1">Belongs to the H-rev107 family.</text>
</comment>
<dbReference type="PANTHER" id="PTHR13943">
    <property type="entry name" value="HRAS-LIKE SUPPRESSOR - RELATED"/>
    <property type="match status" value="1"/>
</dbReference>
<evidence type="ECO:0000256" key="2">
    <source>
        <dbReference type="ARBA" id="ARBA00022679"/>
    </source>
</evidence>
<dbReference type="GO" id="GO:0070292">
    <property type="term" value="P:N-acylphosphatidylethanolamine metabolic process"/>
    <property type="evidence" value="ECO:0007669"/>
    <property type="project" value="TreeGrafter"/>
</dbReference>
<comment type="caution">
    <text evidence="7">The sequence shown here is derived from an EMBL/GenBank/DDBJ whole genome shotgun (WGS) entry which is preliminary data.</text>
</comment>
<name>A0A9Q0DFU4_9TELE</name>
<dbReference type="GO" id="GO:0016410">
    <property type="term" value="F:N-acyltransferase activity"/>
    <property type="evidence" value="ECO:0007669"/>
    <property type="project" value="TreeGrafter"/>
</dbReference>
<dbReference type="PROSITE" id="PS51934">
    <property type="entry name" value="LRAT"/>
    <property type="match status" value="1"/>
</dbReference>
<gene>
    <name evidence="7" type="ORF">NHX12_011430</name>
</gene>
<protein>
    <recommendedName>
        <fullName evidence="6">LRAT domain-containing protein</fullName>
    </recommendedName>
</protein>
<sequence length="143" mass="15681">MDPQPGDLIEIARGLFKHWAVYIGYKMVVHLVPNNPDDTRAFVKMEKLTDVVKGFQYKINNSLHGSNPPRETSLIVEKALDQVGTEHQYDLLKNNCEHFVTWLRYGIGESLQAEKGVVAAAVGSGVVGAVLLALFGASVSSSR</sequence>
<dbReference type="Pfam" id="PF04970">
    <property type="entry name" value="LRAT"/>
    <property type="match status" value="1"/>
</dbReference>